<evidence type="ECO:0000256" key="12">
    <source>
        <dbReference type="ARBA" id="ARBA00029757"/>
    </source>
</evidence>
<dbReference type="GO" id="GO:0009029">
    <property type="term" value="F:lipid-A 4'-kinase activity"/>
    <property type="evidence" value="ECO:0007669"/>
    <property type="project" value="UniProtKB-UniRule"/>
</dbReference>
<keyword evidence="10 13" id="KW-0067">ATP-binding</keyword>
<dbReference type="AlphaFoldDB" id="A0A845PWY8"/>
<evidence type="ECO:0000256" key="1">
    <source>
        <dbReference type="ARBA" id="ARBA00002274"/>
    </source>
</evidence>
<keyword evidence="6 13" id="KW-0441">Lipid A biosynthesis</keyword>
<evidence type="ECO:0000256" key="10">
    <source>
        <dbReference type="ARBA" id="ARBA00022840"/>
    </source>
</evidence>
<dbReference type="GO" id="GO:0005524">
    <property type="term" value="F:ATP binding"/>
    <property type="evidence" value="ECO:0007669"/>
    <property type="project" value="UniProtKB-UniRule"/>
</dbReference>
<comment type="caution">
    <text evidence="15">The sequence shown here is derived from an EMBL/GenBank/DDBJ whole genome shotgun (WGS) entry which is preliminary data.</text>
</comment>
<comment type="function">
    <text evidence="1 13">Transfers the gamma-phosphate of ATP to the 4'-position of a tetraacyldisaccharide 1-phosphate intermediate (termed DS-1-P) to form tetraacyldisaccharide 1,4'-bis-phosphate (lipid IVA).</text>
</comment>
<evidence type="ECO:0000313" key="15">
    <source>
        <dbReference type="EMBL" id="NAW50838.1"/>
    </source>
</evidence>
<evidence type="ECO:0000256" key="6">
    <source>
        <dbReference type="ARBA" id="ARBA00022556"/>
    </source>
</evidence>
<evidence type="ECO:0000256" key="14">
    <source>
        <dbReference type="SAM" id="Phobius"/>
    </source>
</evidence>
<dbReference type="PANTHER" id="PTHR42724:SF1">
    <property type="entry name" value="TETRAACYLDISACCHARIDE 4'-KINASE, MITOCHONDRIAL-RELATED"/>
    <property type="match status" value="1"/>
</dbReference>
<dbReference type="RefSeq" id="WP_166519137.1">
    <property type="nucleotide sequence ID" value="NZ_JAAABJ010000472.1"/>
</dbReference>
<keyword evidence="8 13" id="KW-0547">Nucleotide-binding</keyword>
<dbReference type="EMBL" id="JAAABJ010000472">
    <property type="protein sequence ID" value="NAW50838.1"/>
    <property type="molecule type" value="Genomic_DNA"/>
</dbReference>
<dbReference type="InterPro" id="IPR027417">
    <property type="entry name" value="P-loop_NTPase"/>
</dbReference>
<evidence type="ECO:0000256" key="9">
    <source>
        <dbReference type="ARBA" id="ARBA00022777"/>
    </source>
</evidence>
<accession>A0A845PWY8</accession>
<dbReference type="EC" id="2.7.1.130" evidence="3 13"/>
<gene>
    <name evidence="13 15" type="primary">lpxK</name>
    <name evidence="15" type="ORF">GNY06_05445</name>
</gene>
<comment type="caution">
    <text evidence="13">Lacks conserved residue(s) required for the propagation of feature annotation.</text>
</comment>
<dbReference type="GO" id="GO:0009245">
    <property type="term" value="P:lipid A biosynthetic process"/>
    <property type="evidence" value="ECO:0007669"/>
    <property type="project" value="UniProtKB-UniRule"/>
</dbReference>
<keyword evidence="7 13" id="KW-0808">Transferase</keyword>
<evidence type="ECO:0000256" key="2">
    <source>
        <dbReference type="ARBA" id="ARBA00004870"/>
    </source>
</evidence>
<protein>
    <recommendedName>
        <fullName evidence="4 13">Tetraacyldisaccharide 4'-kinase</fullName>
        <ecNumber evidence="3 13">2.7.1.130</ecNumber>
    </recommendedName>
    <alternativeName>
        <fullName evidence="12 13">Lipid A 4'-kinase</fullName>
    </alternativeName>
</protein>
<dbReference type="GO" id="GO:0005886">
    <property type="term" value="C:plasma membrane"/>
    <property type="evidence" value="ECO:0007669"/>
    <property type="project" value="TreeGrafter"/>
</dbReference>
<keyword evidence="11 13" id="KW-0443">Lipid metabolism</keyword>
<keyword evidence="5 13" id="KW-0444">Lipid biosynthesis</keyword>
<keyword evidence="9 13" id="KW-0418">Kinase</keyword>
<keyword evidence="14" id="KW-0472">Membrane</keyword>
<keyword evidence="16" id="KW-1185">Reference proteome</keyword>
<evidence type="ECO:0000256" key="5">
    <source>
        <dbReference type="ARBA" id="ARBA00022516"/>
    </source>
</evidence>
<evidence type="ECO:0000256" key="11">
    <source>
        <dbReference type="ARBA" id="ARBA00023098"/>
    </source>
</evidence>
<evidence type="ECO:0000313" key="16">
    <source>
        <dbReference type="Proteomes" id="UP000553459"/>
    </source>
</evidence>
<name>A0A845PWY8_9FLAO</name>
<dbReference type="NCBIfam" id="TIGR00682">
    <property type="entry name" value="lpxK"/>
    <property type="match status" value="1"/>
</dbReference>
<feature type="transmembrane region" description="Helical" evidence="14">
    <location>
        <begin position="6"/>
        <end position="29"/>
    </location>
</feature>
<dbReference type="Pfam" id="PF02606">
    <property type="entry name" value="LpxK"/>
    <property type="match status" value="1"/>
</dbReference>
<dbReference type="InterPro" id="IPR003758">
    <property type="entry name" value="LpxK"/>
</dbReference>
<comment type="similarity">
    <text evidence="13">Belongs to the LpxK family.</text>
</comment>
<dbReference type="UniPathway" id="UPA00359">
    <property type="reaction ID" value="UER00482"/>
</dbReference>
<evidence type="ECO:0000256" key="4">
    <source>
        <dbReference type="ARBA" id="ARBA00016436"/>
    </source>
</evidence>
<dbReference type="PANTHER" id="PTHR42724">
    <property type="entry name" value="TETRAACYLDISACCHARIDE 4'-KINASE"/>
    <property type="match status" value="1"/>
</dbReference>
<dbReference type="HAMAP" id="MF_00409">
    <property type="entry name" value="LpxK"/>
    <property type="match status" value="1"/>
</dbReference>
<dbReference type="Proteomes" id="UP000553459">
    <property type="component" value="Unassembled WGS sequence"/>
</dbReference>
<proteinExistence type="inferred from homology"/>
<dbReference type="SUPFAM" id="SSF52540">
    <property type="entry name" value="P-loop containing nucleoside triphosphate hydrolases"/>
    <property type="match status" value="1"/>
</dbReference>
<comment type="pathway">
    <text evidence="2 13">Glycolipid biosynthesis; lipid IV(A) biosynthesis; lipid IV(A) from (3R)-3-hydroxytetradecanoyl-[acyl-carrier-protein] and UDP-N-acetyl-alpha-D-glucosamine: step 6/6.</text>
</comment>
<comment type="catalytic activity">
    <reaction evidence="13">
        <text>a lipid A disaccharide + ATP = a lipid IVA + ADP + H(+)</text>
        <dbReference type="Rhea" id="RHEA:67840"/>
        <dbReference type="ChEBI" id="CHEBI:15378"/>
        <dbReference type="ChEBI" id="CHEBI:30616"/>
        <dbReference type="ChEBI" id="CHEBI:176343"/>
        <dbReference type="ChEBI" id="CHEBI:176425"/>
        <dbReference type="ChEBI" id="CHEBI:456216"/>
        <dbReference type="EC" id="2.7.1.130"/>
    </reaction>
</comment>
<organism evidence="15 16">
    <name type="scientific">Elizabethkingia argenteiflava</name>
    <dbReference type="NCBI Taxonomy" id="2681556"/>
    <lineage>
        <taxon>Bacteria</taxon>
        <taxon>Pseudomonadati</taxon>
        <taxon>Bacteroidota</taxon>
        <taxon>Flavobacteriia</taxon>
        <taxon>Flavobacteriales</taxon>
        <taxon>Weeksellaceae</taxon>
        <taxon>Elizabethkingia</taxon>
    </lineage>
</organism>
<evidence type="ECO:0000256" key="8">
    <source>
        <dbReference type="ARBA" id="ARBA00022741"/>
    </source>
</evidence>
<reference evidence="15 16" key="1">
    <citation type="submission" date="2019-11" db="EMBL/GenBank/DDBJ databases">
        <title>Characterization of Elizabethkingia argenteiflava sp. nov., isolated from inner surface of Soybean Pods.</title>
        <authorList>
            <person name="Mo S."/>
        </authorList>
    </citation>
    <scope>NUCLEOTIDE SEQUENCE [LARGE SCALE GENOMIC DNA]</scope>
    <source>
        <strain evidence="15 16">YB22</strain>
    </source>
</reference>
<evidence type="ECO:0000256" key="13">
    <source>
        <dbReference type="HAMAP-Rule" id="MF_00409"/>
    </source>
</evidence>
<evidence type="ECO:0000256" key="7">
    <source>
        <dbReference type="ARBA" id="ARBA00022679"/>
    </source>
</evidence>
<evidence type="ECO:0000256" key="3">
    <source>
        <dbReference type="ARBA" id="ARBA00012071"/>
    </source>
</evidence>
<dbReference type="GO" id="GO:0009244">
    <property type="term" value="P:lipopolysaccharide core region biosynthetic process"/>
    <property type="evidence" value="ECO:0007669"/>
    <property type="project" value="TreeGrafter"/>
</dbReference>
<sequence>MKRWYLYPFSLGYGLVIATRNLFFNVGLLRSKKFRTPIIGVGNLSVGGTGKSPVVMYLADILSKNQRRTGVLSRGYGRTSTGYKIVNYKSTYKMVGDEAMQLFERFKNRIVIGVCEDRAFGAKKIIDDMDLDVLLLDDSFQHRYIEPGMNILLTDYSDPFFKDYILPAGDLRESKYGYKRAHIILVTKCPSNLSEEKKQYYISRIKPQQDQKIFFSSIHYADNIRSKEEYLPLNNLHYYDILLITGIASSKHLLKELNKYSQRIKHIKFKDHHPFSDEDIAKIASEYKNLGEYKLILTTEKDFVRLKAFGYMQEKLYYWPINILIDKKNEFNQLILEYSSKAQK</sequence>
<keyword evidence="14" id="KW-1133">Transmembrane helix</keyword>
<keyword evidence="14" id="KW-0812">Transmembrane</keyword>